<dbReference type="Gene3D" id="3.30.10.20">
    <property type="match status" value="1"/>
</dbReference>
<evidence type="ECO:0000256" key="1">
    <source>
        <dbReference type="SAM" id="MobiDB-lite"/>
    </source>
</evidence>
<name>A0A940XKZ4_9ACTN</name>
<feature type="region of interest" description="Disordered" evidence="1">
    <location>
        <begin position="454"/>
        <end position="570"/>
    </location>
</feature>
<organism evidence="3 4">
    <name type="scientific">Streptomyces tagetis</name>
    <dbReference type="NCBI Taxonomy" id="2820809"/>
    <lineage>
        <taxon>Bacteria</taxon>
        <taxon>Bacillati</taxon>
        <taxon>Actinomycetota</taxon>
        <taxon>Actinomycetes</taxon>
        <taxon>Kitasatosporales</taxon>
        <taxon>Streptomycetaceae</taxon>
        <taxon>Streptomyces</taxon>
    </lineage>
</organism>
<comment type="caution">
    <text evidence="3">The sequence shown here is derived from an EMBL/GenBank/DDBJ whole genome shotgun (WGS) entry which is preliminary data.</text>
</comment>
<sequence>MSQTAAQRLLRNDPRTTEAASSEPDLLPLRVAEALLAVLGSREKVLAFYRSGAGHAVLTGEALILLGGRGPQRVPRPLTIVKPAHGARRRVDVSVEGRSVGLWGSRVDASGELLERAGKPAPDALAEDPRTAAVAGGEAITLPAEHRRLLLDVLGPDEVVRSVYHSGWGYAVLTGEGLVLLRNLVTPTAARAPLPLRIVRRAHGLLATVDVLVDGRTYKLHGSKLDPRGEALESVGEVVVPGPAAPRPGVRRPEAAWIRRHPVLTSAAVVGVLVAGVNAGRGGEPAVRAASPGPTAEASVVVPDFEGSGLRAAATRAGLSPWRAVSVADASSAHRPVEATATGWQVCFQSPSREERVRPSGVTLTLYAVPEREECPARLRGPRLVVMPDLVGERYRHVARALDDLGLHRTDLFHTYTGKPLGDSGREPADWTVCRQTPQPDTRVEAGAQIDLWLIGPGDPCEKPSPQPDPTPDPTPKPKPKSKPRPTPGAQSDAKPVPRPQPSYGGGGGSGGSGTGGSSGTGGTTGGGPAGVGFGQACAPVGATATTADGRPAKCFMGKDGRARWGYNSG</sequence>
<feature type="region of interest" description="Disordered" evidence="1">
    <location>
        <begin position="1"/>
        <end position="23"/>
    </location>
</feature>
<dbReference type="EMBL" id="JAGPNL010000001">
    <property type="protein sequence ID" value="MBQ0825713.1"/>
    <property type="molecule type" value="Genomic_DNA"/>
</dbReference>
<keyword evidence="4" id="KW-1185">Reference proteome</keyword>
<feature type="domain" description="PASTA" evidence="2">
    <location>
        <begin position="381"/>
        <end position="456"/>
    </location>
</feature>
<dbReference type="AlphaFoldDB" id="A0A940XKZ4"/>
<gene>
    <name evidence="3" type="ORF">J5Y05_04190</name>
</gene>
<dbReference type="Proteomes" id="UP000677875">
    <property type="component" value="Unassembled WGS sequence"/>
</dbReference>
<dbReference type="PROSITE" id="PS51178">
    <property type="entry name" value="PASTA"/>
    <property type="match status" value="1"/>
</dbReference>
<dbReference type="RefSeq" id="WP_210868360.1">
    <property type="nucleotide sequence ID" value="NZ_JAGPNL010000001.1"/>
</dbReference>
<dbReference type="CDD" id="cd06577">
    <property type="entry name" value="PASTA_pknB"/>
    <property type="match status" value="1"/>
</dbReference>
<evidence type="ECO:0000313" key="4">
    <source>
        <dbReference type="Proteomes" id="UP000677875"/>
    </source>
</evidence>
<dbReference type="InterPro" id="IPR005543">
    <property type="entry name" value="PASTA_dom"/>
</dbReference>
<reference evidence="3" key="1">
    <citation type="submission" date="2021-04" db="EMBL/GenBank/DDBJ databases">
        <title>Genome seq and assembly of Streptomyces sp. RG38.</title>
        <authorList>
            <person name="Chhetri G."/>
        </authorList>
    </citation>
    <scope>NUCLEOTIDE SEQUENCE</scope>
    <source>
        <strain evidence="3">RG38</strain>
    </source>
</reference>
<accession>A0A940XKZ4</accession>
<evidence type="ECO:0000313" key="3">
    <source>
        <dbReference type="EMBL" id="MBQ0825713.1"/>
    </source>
</evidence>
<feature type="compositionally biased region" description="Pro residues" evidence="1">
    <location>
        <begin position="463"/>
        <end position="477"/>
    </location>
</feature>
<proteinExistence type="predicted"/>
<evidence type="ECO:0000259" key="2">
    <source>
        <dbReference type="PROSITE" id="PS51178"/>
    </source>
</evidence>
<dbReference type="Pfam" id="PF03793">
    <property type="entry name" value="PASTA"/>
    <property type="match status" value="1"/>
</dbReference>
<feature type="compositionally biased region" description="Gly residues" evidence="1">
    <location>
        <begin position="504"/>
        <end position="534"/>
    </location>
</feature>
<protein>
    <submittedName>
        <fullName evidence="3">PASTA domain-containing protein</fullName>
    </submittedName>
</protein>